<dbReference type="InterPro" id="IPR020904">
    <property type="entry name" value="Sc_DH/Rdtase_CS"/>
</dbReference>
<sequence>MNNRTVLITGASSGIGFAAARKFAQQNYKLILLARQEDKLIYAKENLSTPTYIIKTDISDLTSLRHQLENLPAEFKDIDVLVNNAGVTLGEGPIEDRNIADLEKMVSVNINGLLYCTQIILPLMVKRNSGHIINIGSTAGTYPRPGNPLYCASKAFSKQFSLALRADLTGKKIRVTSIEPGTVKGTDLALGRVGGDRARLNALYEGYEYLNPEDVAETIFWAASLPEHVNINRIDVMATCQSFSNLTNVRA</sequence>
<dbReference type="PROSITE" id="PS00061">
    <property type="entry name" value="ADH_SHORT"/>
    <property type="match status" value="1"/>
</dbReference>
<evidence type="ECO:0000259" key="4">
    <source>
        <dbReference type="SMART" id="SM00822"/>
    </source>
</evidence>
<reference evidence="5 6" key="1">
    <citation type="submission" date="2015-11" db="EMBL/GenBank/DDBJ databases">
        <title>Genomic analysis of 38 Legionella species identifies large and diverse effector repertoires.</title>
        <authorList>
            <person name="Burstein D."/>
            <person name="Amaro F."/>
            <person name="Zusman T."/>
            <person name="Lifshitz Z."/>
            <person name="Cohen O."/>
            <person name="Gilbert J.A."/>
            <person name="Pupko T."/>
            <person name="Shuman H.A."/>
            <person name="Segal G."/>
        </authorList>
    </citation>
    <scope>NUCLEOTIDE SEQUENCE [LARGE SCALE GENOMIC DNA]</scope>
    <source>
        <strain evidence="5 6">SE-32A-C8</strain>
    </source>
</reference>
<dbReference type="InterPro" id="IPR036291">
    <property type="entry name" value="NAD(P)-bd_dom_sf"/>
</dbReference>
<comment type="caution">
    <text evidence="5">The sequence shown here is derived from an EMBL/GenBank/DDBJ whole genome shotgun (WGS) entry which is preliminary data.</text>
</comment>
<proteinExistence type="inferred from homology"/>
<protein>
    <submittedName>
        <fullName evidence="5">Short chain dehydrogenase/reductase family oxidoreductase</fullName>
    </submittedName>
</protein>
<dbReference type="PRINTS" id="PR00080">
    <property type="entry name" value="SDRFAMILY"/>
</dbReference>
<dbReference type="SMART" id="SM00822">
    <property type="entry name" value="PKS_KR"/>
    <property type="match status" value="1"/>
</dbReference>
<dbReference type="GO" id="GO:0016616">
    <property type="term" value="F:oxidoreductase activity, acting on the CH-OH group of donors, NAD or NADP as acceptor"/>
    <property type="evidence" value="ECO:0007669"/>
    <property type="project" value="UniProtKB-ARBA"/>
</dbReference>
<dbReference type="InterPro" id="IPR002347">
    <property type="entry name" value="SDR_fam"/>
</dbReference>
<dbReference type="FunFam" id="3.40.50.720:FF:000047">
    <property type="entry name" value="NADP-dependent L-serine/L-allo-threonine dehydrogenase"/>
    <property type="match status" value="1"/>
</dbReference>
<dbReference type="SUPFAM" id="SSF51735">
    <property type="entry name" value="NAD(P)-binding Rossmann-fold domains"/>
    <property type="match status" value="1"/>
</dbReference>
<dbReference type="PATRIC" id="fig|448.7.peg.919"/>
<dbReference type="InterPro" id="IPR057326">
    <property type="entry name" value="KR_dom"/>
</dbReference>
<evidence type="ECO:0000313" key="5">
    <source>
        <dbReference type="EMBL" id="KTC98715.1"/>
    </source>
</evidence>
<dbReference type="Gene3D" id="3.40.50.720">
    <property type="entry name" value="NAD(P)-binding Rossmann-like Domain"/>
    <property type="match status" value="1"/>
</dbReference>
<evidence type="ECO:0000256" key="2">
    <source>
        <dbReference type="ARBA" id="ARBA00023002"/>
    </source>
</evidence>
<dbReference type="RefSeq" id="WP_058526042.1">
    <property type="nucleotide sequence ID" value="NZ_CAAAHY010000040.1"/>
</dbReference>
<dbReference type="OrthoDB" id="9810734at2"/>
<comment type="similarity">
    <text evidence="1 3">Belongs to the short-chain dehydrogenases/reductases (SDR) family.</text>
</comment>
<dbReference type="Pfam" id="PF00106">
    <property type="entry name" value="adh_short"/>
    <property type="match status" value="1"/>
</dbReference>
<organism evidence="5 6">
    <name type="scientific">Legionella erythra</name>
    <dbReference type="NCBI Taxonomy" id="448"/>
    <lineage>
        <taxon>Bacteria</taxon>
        <taxon>Pseudomonadati</taxon>
        <taxon>Pseudomonadota</taxon>
        <taxon>Gammaproteobacteria</taxon>
        <taxon>Legionellales</taxon>
        <taxon>Legionellaceae</taxon>
        <taxon>Legionella</taxon>
    </lineage>
</organism>
<evidence type="ECO:0000256" key="1">
    <source>
        <dbReference type="ARBA" id="ARBA00006484"/>
    </source>
</evidence>
<dbReference type="Proteomes" id="UP000054773">
    <property type="component" value="Unassembled WGS sequence"/>
</dbReference>
<dbReference type="EMBL" id="LNYA01000018">
    <property type="protein sequence ID" value="KTC98715.1"/>
    <property type="molecule type" value="Genomic_DNA"/>
</dbReference>
<evidence type="ECO:0000313" key="6">
    <source>
        <dbReference type="Proteomes" id="UP000054773"/>
    </source>
</evidence>
<name>A0A0W0TTI5_LEGER</name>
<dbReference type="AlphaFoldDB" id="A0A0W0TTI5"/>
<evidence type="ECO:0000256" key="3">
    <source>
        <dbReference type="RuleBase" id="RU000363"/>
    </source>
</evidence>
<dbReference type="PANTHER" id="PTHR42901">
    <property type="entry name" value="ALCOHOL DEHYDROGENASE"/>
    <property type="match status" value="1"/>
</dbReference>
<dbReference type="STRING" id="448.Lery_0879"/>
<keyword evidence="2" id="KW-0560">Oxidoreductase</keyword>
<dbReference type="PANTHER" id="PTHR42901:SF1">
    <property type="entry name" value="ALCOHOL DEHYDROGENASE"/>
    <property type="match status" value="1"/>
</dbReference>
<accession>A0A0W0TTI5</accession>
<gene>
    <name evidence="5" type="ORF">Lery_0879</name>
</gene>
<dbReference type="PRINTS" id="PR00081">
    <property type="entry name" value="GDHRDH"/>
</dbReference>
<keyword evidence="6" id="KW-1185">Reference proteome</keyword>
<feature type="domain" description="Ketoreductase" evidence="4">
    <location>
        <begin position="4"/>
        <end position="186"/>
    </location>
</feature>